<dbReference type="Proteomes" id="UP001212152">
    <property type="component" value="Unassembled WGS sequence"/>
</dbReference>
<feature type="transmembrane region" description="Helical" evidence="8">
    <location>
        <begin position="179"/>
        <end position="204"/>
    </location>
</feature>
<dbReference type="Gene3D" id="1.20.1740.10">
    <property type="entry name" value="Amino acid/polyamine transporter I"/>
    <property type="match status" value="1"/>
</dbReference>
<feature type="transmembrane region" description="Helical" evidence="8">
    <location>
        <begin position="37"/>
        <end position="61"/>
    </location>
</feature>
<feature type="transmembrane region" description="Helical" evidence="8">
    <location>
        <begin position="114"/>
        <end position="140"/>
    </location>
</feature>
<feature type="transmembrane region" description="Helical" evidence="8">
    <location>
        <begin position="67"/>
        <end position="93"/>
    </location>
</feature>
<feature type="region of interest" description="Disordered" evidence="7">
    <location>
        <begin position="1"/>
        <end position="24"/>
    </location>
</feature>
<dbReference type="GO" id="GO:0003723">
    <property type="term" value="F:RNA binding"/>
    <property type="evidence" value="ECO:0007669"/>
    <property type="project" value="InterPro"/>
</dbReference>
<dbReference type="InterPro" id="IPR004841">
    <property type="entry name" value="AA-permease/SLC12A_dom"/>
</dbReference>
<organism evidence="10 11">
    <name type="scientific">Geranomyces variabilis</name>
    <dbReference type="NCBI Taxonomy" id="109894"/>
    <lineage>
        <taxon>Eukaryota</taxon>
        <taxon>Fungi</taxon>
        <taxon>Fungi incertae sedis</taxon>
        <taxon>Chytridiomycota</taxon>
        <taxon>Chytridiomycota incertae sedis</taxon>
        <taxon>Chytridiomycetes</taxon>
        <taxon>Spizellomycetales</taxon>
        <taxon>Powellomycetaceae</taxon>
        <taxon>Geranomyces</taxon>
    </lineage>
</organism>
<name>A0AAD5TH83_9FUNG</name>
<dbReference type="InterPro" id="IPR004840">
    <property type="entry name" value="Amino_acid_permease_CS"/>
</dbReference>
<dbReference type="Pfam" id="PF00324">
    <property type="entry name" value="AA_permease"/>
    <property type="match status" value="1"/>
</dbReference>
<evidence type="ECO:0000256" key="8">
    <source>
        <dbReference type="SAM" id="Phobius"/>
    </source>
</evidence>
<dbReference type="InterPro" id="IPR005146">
    <property type="entry name" value="B3/B4_tRNA-bd"/>
</dbReference>
<evidence type="ECO:0000256" key="3">
    <source>
        <dbReference type="ARBA" id="ARBA00022692"/>
    </source>
</evidence>
<dbReference type="PANTHER" id="PTHR43341">
    <property type="entry name" value="AMINO ACID PERMEASE"/>
    <property type="match status" value="1"/>
</dbReference>
<feature type="transmembrane region" description="Helical" evidence="8">
    <location>
        <begin position="392"/>
        <end position="415"/>
    </location>
</feature>
<evidence type="ECO:0000256" key="7">
    <source>
        <dbReference type="SAM" id="MobiDB-lite"/>
    </source>
</evidence>
<dbReference type="InterPro" id="IPR020825">
    <property type="entry name" value="Phe-tRNA_synthase-like_B3/B4"/>
</dbReference>
<accession>A0AAD5TH83</accession>
<dbReference type="AlphaFoldDB" id="A0AAD5TH83"/>
<dbReference type="PANTHER" id="PTHR43341:SF1">
    <property type="entry name" value="GENERAL AMINO-ACID PERMEASE GAP1"/>
    <property type="match status" value="1"/>
</dbReference>
<feature type="transmembrane region" description="Helical" evidence="8">
    <location>
        <begin position="436"/>
        <end position="459"/>
    </location>
</feature>
<dbReference type="EMBL" id="JADGJQ010000062">
    <property type="protein sequence ID" value="KAJ3174646.1"/>
    <property type="molecule type" value="Genomic_DNA"/>
</dbReference>
<evidence type="ECO:0000313" key="10">
    <source>
        <dbReference type="EMBL" id="KAJ3174646.1"/>
    </source>
</evidence>
<dbReference type="GO" id="GO:0015171">
    <property type="term" value="F:amino acid transmembrane transporter activity"/>
    <property type="evidence" value="ECO:0007669"/>
    <property type="project" value="TreeGrafter"/>
</dbReference>
<keyword evidence="3 8" id="KW-0812">Transmembrane</keyword>
<dbReference type="Pfam" id="PF03483">
    <property type="entry name" value="B3_4"/>
    <property type="match status" value="1"/>
</dbReference>
<feature type="transmembrane region" description="Helical" evidence="8">
    <location>
        <begin position="360"/>
        <end position="386"/>
    </location>
</feature>
<dbReference type="PROSITE" id="PS00218">
    <property type="entry name" value="AMINO_ACID_PERMEASE_1"/>
    <property type="match status" value="1"/>
</dbReference>
<keyword evidence="5 8" id="KW-1133">Transmembrane helix</keyword>
<feature type="transmembrane region" description="Helical" evidence="8">
    <location>
        <begin position="224"/>
        <end position="245"/>
    </location>
</feature>
<evidence type="ECO:0000256" key="2">
    <source>
        <dbReference type="ARBA" id="ARBA00022448"/>
    </source>
</evidence>
<keyword evidence="4" id="KW-0029">Amino-acid transport</keyword>
<dbReference type="GO" id="GO:0004826">
    <property type="term" value="F:phenylalanine-tRNA ligase activity"/>
    <property type="evidence" value="ECO:0007669"/>
    <property type="project" value="InterPro"/>
</dbReference>
<sequence>MSGNTIEKRRSETPVDGQSNEVDLEKGIKRQMKSRHIAMISIGGTIGTGLFVASGGPIYTAGPAGALIAYSFMGFTVFCLMTALGEMATLIPITGSFNHYAGRFVDPAFGFAMYWNYFFGFGTCLATELAASGVIIGYWKELIPEYVWSLLILVLIVFFNMFGGRGYGEMEYWLSLIKIMTVIIFIIVGTLVAAGALGGHTYGFENWTNPGAFVSGGPDVYSNAFANICSTMMIVGFSYMGTELVGIAAGETANPTKSVPKAIRNVFWRILIFFMSSVFIIGLVVPSSDPRLHMADQSHPGIAPFTIVFQTATIKGAASIINGVLLTVIISASNSALYCGSRTMMAMAREGMAPRIFGWVNSHGVPIPAIAITSCFGLIVAAASAYTNAVVFNWVLALSGISGFITWAGLGWTHWRFRRAYIAQGRDVARLPFRAWAYPFSSLWGAIVTTLIAATYGFTAFTPEWNVVTFFQAYINIFLFFVAWFGYKIVKKTKIVPLLSCDFETGARWVDPKAGDEDEENLIAVVVARGLNNSTENSRVAQFAEEVAVSTAQSLAQYANAQSHPRIVLYRDTLKKAVNLSAKKFPMSNESLAKRVLKEGKALRPINPVVDFYNSISIKYAVTAGAFDLRELQSLAEGGRMNLELRLSRGEDTYLALDAAEGSEPVKIPAGEISYAQGATVLTRHLAWRQSAQGLVTDKTTDVVFMSEIFNNAVPAPDKPTELTTSVLDEFRNGLRDMFGVESTGYVLSADNLSVSF</sequence>
<reference evidence="10" key="1">
    <citation type="submission" date="2020-05" db="EMBL/GenBank/DDBJ databases">
        <title>Phylogenomic resolution of chytrid fungi.</title>
        <authorList>
            <person name="Stajich J.E."/>
            <person name="Amses K."/>
            <person name="Simmons R."/>
            <person name="Seto K."/>
            <person name="Myers J."/>
            <person name="Bonds A."/>
            <person name="Quandt C.A."/>
            <person name="Barry K."/>
            <person name="Liu P."/>
            <person name="Grigoriev I."/>
            <person name="Longcore J.E."/>
            <person name="James T.Y."/>
        </authorList>
    </citation>
    <scope>NUCLEOTIDE SEQUENCE</scope>
    <source>
        <strain evidence="10">JEL0379</strain>
    </source>
</reference>
<dbReference type="Gene3D" id="3.50.40.10">
    <property type="entry name" value="Phenylalanyl-trna Synthetase, Chain B, domain 3"/>
    <property type="match status" value="1"/>
</dbReference>
<evidence type="ECO:0000313" key="11">
    <source>
        <dbReference type="Proteomes" id="UP001212152"/>
    </source>
</evidence>
<keyword evidence="11" id="KW-1185">Reference proteome</keyword>
<comment type="caution">
    <text evidence="10">The sequence shown here is derived from an EMBL/GenBank/DDBJ whole genome shotgun (WGS) entry which is preliminary data.</text>
</comment>
<evidence type="ECO:0000259" key="9">
    <source>
        <dbReference type="SMART" id="SM00873"/>
    </source>
</evidence>
<dbReference type="InterPro" id="IPR050524">
    <property type="entry name" value="APC_YAT"/>
</dbReference>
<feature type="compositionally biased region" description="Basic and acidic residues" evidence="7">
    <location>
        <begin position="1"/>
        <end position="13"/>
    </location>
</feature>
<feature type="transmembrane region" description="Helical" evidence="8">
    <location>
        <begin position="146"/>
        <end position="167"/>
    </location>
</feature>
<dbReference type="SUPFAM" id="SSF56037">
    <property type="entry name" value="PheT/TilS domain"/>
    <property type="match status" value="1"/>
</dbReference>
<evidence type="ECO:0000256" key="1">
    <source>
        <dbReference type="ARBA" id="ARBA00004141"/>
    </source>
</evidence>
<comment type="subcellular location">
    <subcellularLocation>
        <location evidence="1">Membrane</location>
        <topology evidence="1">Multi-pass membrane protein</topology>
    </subcellularLocation>
</comment>
<evidence type="ECO:0000256" key="5">
    <source>
        <dbReference type="ARBA" id="ARBA00022989"/>
    </source>
</evidence>
<feature type="transmembrane region" description="Helical" evidence="8">
    <location>
        <begin position="465"/>
        <end position="487"/>
    </location>
</feature>
<dbReference type="GO" id="GO:0016020">
    <property type="term" value="C:membrane"/>
    <property type="evidence" value="ECO:0007669"/>
    <property type="project" value="UniProtKB-SubCell"/>
</dbReference>
<keyword evidence="2" id="KW-0813">Transport</keyword>
<feature type="transmembrane region" description="Helical" evidence="8">
    <location>
        <begin position="266"/>
        <end position="285"/>
    </location>
</feature>
<feature type="domain" description="B3/B4 tRNA-binding" evidence="9">
    <location>
        <begin position="570"/>
        <end position="740"/>
    </location>
</feature>
<keyword evidence="6 8" id="KW-0472">Membrane</keyword>
<feature type="transmembrane region" description="Helical" evidence="8">
    <location>
        <begin position="320"/>
        <end position="339"/>
    </location>
</feature>
<proteinExistence type="predicted"/>
<protein>
    <recommendedName>
        <fullName evidence="9">B3/B4 tRNA-binding domain-containing protein</fullName>
    </recommendedName>
</protein>
<evidence type="ECO:0000256" key="4">
    <source>
        <dbReference type="ARBA" id="ARBA00022970"/>
    </source>
</evidence>
<dbReference type="FunFam" id="1.20.1740.10:FF:000001">
    <property type="entry name" value="Amino acid permease"/>
    <property type="match status" value="1"/>
</dbReference>
<dbReference type="SMART" id="SM00873">
    <property type="entry name" value="B3_4"/>
    <property type="match status" value="1"/>
</dbReference>
<evidence type="ECO:0000256" key="6">
    <source>
        <dbReference type="ARBA" id="ARBA00023136"/>
    </source>
</evidence>
<gene>
    <name evidence="10" type="ORF">HDU87_007018</name>
</gene>